<comment type="caution">
    <text evidence="2">The sequence shown here is derived from an EMBL/GenBank/DDBJ whole genome shotgun (WGS) entry which is preliminary data.</text>
</comment>
<protein>
    <submittedName>
        <fullName evidence="2">Uncharacterized protein</fullName>
    </submittedName>
</protein>
<organism evidence="2 3">
    <name type="scientific">Naasia lichenicola</name>
    <dbReference type="NCBI Taxonomy" id="2565933"/>
    <lineage>
        <taxon>Bacteria</taxon>
        <taxon>Bacillati</taxon>
        <taxon>Actinomycetota</taxon>
        <taxon>Actinomycetes</taxon>
        <taxon>Micrococcales</taxon>
        <taxon>Microbacteriaceae</taxon>
        <taxon>Naasia</taxon>
    </lineage>
</organism>
<evidence type="ECO:0000256" key="1">
    <source>
        <dbReference type="SAM" id="MobiDB-lite"/>
    </source>
</evidence>
<feature type="compositionally biased region" description="Polar residues" evidence="1">
    <location>
        <begin position="29"/>
        <end position="44"/>
    </location>
</feature>
<dbReference type="AlphaFoldDB" id="A0A4S4FNM8"/>
<evidence type="ECO:0000313" key="2">
    <source>
        <dbReference type="EMBL" id="THG31851.1"/>
    </source>
</evidence>
<evidence type="ECO:0000313" key="3">
    <source>
        <dbReference type="Proteomes" id="UP000309133"/>
    </source>
</evidence>
<name>A0A4S4FNM8_9MICO</name>
<keyword evidence="3" id="KW-1185">Reference proteome</keyword>
<dbReference type="Proteomes" id="UP000309133">
    <property type="component" value="Unassembled WGS sequence"/>
</dbReference>
<accession>A0A4S4FNM8</accession>
<gene>
    <name evidence="2" type="ORF">E6C64_07320</name>
</gene>
<feature type="region of interest" description="Disordered" evidence="1">
    <location>
        <begin position="1"/>
        <end position="66"/>
    </location>
</feature>
<proteinExistence type="predicted"/>
<dbReference type="RefSeq" id="WP_136426971.1">
    <property type="nucleotide sequence ID" value="NZ_SSSM01000003.1"/>
</dbReference>
<sequence>MTADHHDPLGGAHPTGPDANLEDEYQIVSPGSTATDSPTASKAQPTPPDGDDREDAVDSPTDAATE</sequence>
<reference evidence="2 3" key="1">
    <citation type="submission" date="2019-04" db="EMBL/GenBank/DDBJ databases">
        <authorList>
            <person name="Jiang L."/>
        </authorList>
    </citation>
    <scope>NUCLEOTIDE SEQUENCE [LARGE SCALE GENOMIC DNA]</scope>
    <source>
        <strain evidence="2 3">YIM 131853</strain>
    </source>
</reference>
<dbReference type="EMBL" id="SSSM01000003">
    <property type="protein sequence ID" value="THG31851.1"/>
    <property type="molecule type" value="Genomic_DNA"/>
</dbReference>